<dbReference type="AlphaFoldDB" id="A0A6J6X407"/>
<reference evidence="1" key="1">
    <citation type="submission" date="2020-05" db="EMBL/GenBank/DDBJ databases">
        <authorList>
            <person name="Chiriac C."/>
            <person name="Salcher M."/>
            <person name="Ghai R."/>
            <person name="Kavagutti S V."/>
        </authorList>
    </citation>
    <scope>NUCLEOTIDE SEQUENCE</scope>
</reference>
<organism evidence="1">
    <name type="scientific">freshwater metagenome</name>
    <dbReference type="NCBI Taxonomy" id="449393"/>
    <lineage>
        <taxon>unclassified sequences</taxon>
        <taxon>metagenomes</taxon>
        <taxon>ecological metagenomes</taxon>
    </lineage>
</organism>
<gene>
    <name evidence="1" type="ORF">UFOPK2958_01249</name>
</gene>
<proteinExistence type="predicted"/>
<protein>
    <submittedName>
        <fullName evidence="1">Unannotated protein</fullName>
    </submittedName>
</protein>
<dbReference type="EMBL" id="CAFAAB010000169">
    <property type="protein sequence ID" value="CAB4791592.1"/>
    <property type="molecule type" value="Genomic_DNA"/>
</dbReference>
<name>A0A6J6X407_9ZZZZ</name>
<dbReference type="PROSITE" id="PS51257">
    <property type="entry name" value="PROKAR_LIPOPROTEIN"/>
    <property type="match status" value="1"/>
</dbReference>
<accession>A0A6J6X407</accession>
<sequence>MARMNRWPVAIVFVLVSALTLAGCGRDGLGEARQACGFAQKGIALIHKSQEPGTTPAEADQMLRQARSAFLRGVGHAARATSANGRWNSLMTTLQLSRHGSVTNVVPTLTQQCKSILSDSYLY</sequence>
<evidence type="ECO:0000313" key="1">
    <source>
        <dbReference type="EMBL" id="CAB4791592.1"/>
    </source>
</evidence>